<dbReference type="PRINTS" id="PR00926">
    <property type="entry name" value="MITOCARRIER"/>
</dbReference>
<comment type="similarity">
    <text evidence="2 15">Belongs to the mitochondrial carrier (TC 2.A.29) family.</text>
</comment>
<dbReference type="InterPro" id="IPR002067">
    <property type="entry name" value="MCP"/>
</dbReference>
<feature type="repeat" description="Solcar" evidence="14">
    <location>
        <begin position="120"/>
        <end position="209"/>
    </location>
</feature>
<evidence type="ECO:0000256" key="15">
    <source>
        <dbReference type="RuleBase" id="RU000488"/>
    </source>
</evidence>
<comment type="function">
    <text evidence="16">Catalyzes the exchange of ADP and ATP across the membrane.</text>
</comment>
<keyword evidence="9 16" id="KW-1133">Transmembrane helix</keyword>
<proteinExistence type="inferred from homology"/>
<dbReference type="OMA" id="HPAMYQR"/>
<dbReference type="GO" id="GO:0005743">
    <property type="term" value="C:mitochondrial inner membrane"/>
    <property type="evidence" value="ECO:0007669"/>
    <property type="project" value="UniProtKB-SubCell"/>
</dbReference>
<evidence type="ECO:0000256" key="3">
    <source>
        <dbReference type="ARBA" id="ARBA00011245"/>
    </source>
</evidence>
<evidence type="ECO:0000313" key="18">
    <source>
        <dbReference type="Proteomes" id="UP000054937"/>
    </source>
</evidence>
<evidence type="ECO:0000256" key="5">
    <source>
        <dbReference type="ARBA" id="ARBA00022449"/>
    </source>
</evidence>
<sequence>MSKKNTNNENNRESSFLIDFMLGGIAAVVSKTTVAPIERVKLLIQTQKDNPKIKSGEVKPYKGIFDCLTRVSKEQGVFSLWRGNSANVIRYFPTQALNFAFKDYFKRTLCPYDAKKQPYKFFFGNVASGSAAGALSMCFVYPLDFARTRLAADVSKENKTQFSGIFDCMKKIFKSDGVKGLYQGFPISVAGIIVYRGAWFGLFDSAKGYGMKDKNIFLRFLTAQFVTGLAGFFAYPLDTVRRRLMMQSGSDKIIYNGTIDCFQKIYQNEGGIKPFYQGAAANFTRGIGGALILVFYDEFKEFVLKKLDEH</sequence>
<comment type="caution">
    <text evidence="16">Lacks conserved residue(s) required for the propagation of feature annotation.</text>
</comment>
<dbReference type="InterPro" id="IPR023395">
    <property type="entry name" value="MCP_dom_sf"/>
</dbReference>
<keyword evidence="5" id="KW-0050">Antiport</keyword>
<dbReference type="PRINTS" id="PR00927">
    <property type="entry name" value="ADPTRNSLCASE"/>
</dbReference>
<evidence type="ECO:0000256" key="1">
    <source>
        <dbReference type="ARBA" id="ARBA00004448"/>
    </source>
</evidence>
<dbReference type="GO" id="GO:0140021">
    <property type="term" value="P:mitochondrial ADP transmembrane transport"/>
    <property type="evidence" value="ECO:0007669"/>
    <property type="project" value="InterPro"/>
</dbReference>
<comment type="caution">
    <text evidence="17">The sequence shown here is derived from an EMBL/GenBank/DDBJ whole genome shotgun (WGS) entry which is preliminary data.</text>
</comment>
<feature type="repeat" description="Solcar" evidence="14">
    <location>
        <begin position="14"/>
        <end position="108"/>
    </location>
</feature>
<evidence type="ECO:0000256" key="2">
    <source>
        <dbReference type="ARBA" id="ARBA00006375"/>
    </source>
</evidence>
<name>A0A0V0QKP8_PSEPJ</name>
<feature type="transmembrane region" description="Helical" evidence="16">
    <location>
        <begin position="180"/>
        <end position="201"/>
    </location>
</feature>
<evidence type="ECO:0000256" key="10">
    <source>
        <dbReference type="ARBA" id="ARBA00023128"/>
    </source>
</evidence>
<evidence type="ECO:0000256" key="7">
    <source>
        <dbReference type="ARBA" id="ARBA00022737"/>
    </source>
</evidence>
<evidence type="ECO:0000256" key="13">
    <source>
        <dbReference type="ARBA" id="ARBA00045250"/>
    </source>
</evidence>
<feature type="repeat" description="Solcar" evidence="14">
    <location>
        <begin position="214"/>
        <end position="302"/>
    </location>
</feature>
<comment type="subunit">
    <text evidence="3 16">Monomer.</text>
</comment>
<dbReference type="Proteomes" id="UP000054937">
    <property type="component" value="Unassembled WGS sequence"/>
</dbReference>
<dbReference type="FunCoup" id="A0A0V0QKP8">
    <property type="interactions" value="119"/>
</dbReference>
<dbReference type="PROSITE" id="PS50920">
    <property type="entry name" value="SOLCAR"/>
    <property type="match status" value="3"/>
</dbReference>
<dbReference type="InterPro" id="IPR018108">
    <property type="entry name" value="MCP_transmembrane"/>
</dbReference>
<dbReference type="AlphaFoldDB" id="A0A0V0QKP8"/>
<comment type="function">
    <text evidence="13">ADP:ATP antiporter that mediates import of ADP into the mitochondrial matrix for ATP synthesis, and export of ATP out to fuel the cell. Cycles between the cytoplasmic-open state (c-state) and the matrix-open state (m-state): operates by the alternating access mechanism with a single substrate-binding site intermittently exposed to either the cytosolic (c-state) or matrix (m-state) side of the inner mitochondrial membrane.</text>
</comment>
<reference evidence="17 18" key="1">
    <citation type="journal article" date="2015" name="Sci. Rep.">
        <title>Genome of the facultative scuticociliatosis pathogen Pseudocohnilembus persalinus provides insight into its virulence through horizontal gene transfer.</title>
        <authorList>
            <person name="Xiong J."/>
            <person name="Wang G."/>
            <person name="Cheng J."/>
            <person name="Tian M."/>
            <person name="Pan X."/>
            <person name="Warren A."/>
            <person name="Jiang C."/>
            <person name="Yuan D."/>
            <person name="Miao W."/>
        </authorList>
    </citation>
    <scope>NUCLEOTIDE SEQUENCE [LARGE SCALE GENOMIC DNA]</scope>
    <source>
        <strain evidence="17">36N120E</strain>
    </source>
</reference>
<keyword evidence="11 14" id="KW-0472">Membrane</keyword>
<dbReference type="InParanoid" id="A0A0V0QKP8"/>
<evidence type="ECO:0000256" key="11">
    <source>
        <dbReference type="ARBA" id="ARBA00023136"/>
    </source>
</evidence>
<dbReference type="InterPro" id="IPR002113">
    <property type="entry name" value="ADT_euk_type"/>
</dbReference>
<keyword evidence="18" id="KW-1185">Reference proteome</keyword>
<dbReference type="GO" id="GO:0005471">
    <property type="term" value="F:ATP:ADP antiporter activity"/>
    <property type="evidence" value="ECO:0007669"/>
    <property type="project" value="UniProtKB-UniRule"/>
</dbReference>
<dbReference type="SUPFAM" id="SSF103506">
    <property type="entry name" value="Mitochondrial carrier"/>
    <property type="match status" value="1"/>
</dbReference>
<comment type="catalytic activity">
    <reaction evidence="12">
        <text>ADP(in) + ATP(out) = ADP(out) + ATP(in)</text>
        <dbReference type="Rhea" id="RHEA:34999"/>
        <dbReference type="ChEBI" id="CHEBI:30616"/>
        <dbReference type="ChEBI" id="CHEBI:456216"/>
    </reaction>
    <physiologicalReaction direction="left-to-right" evidence="12">
        <dbReference type="Rhea" id="RHEA:35000"/>
    </physiologicalReaction>
</comment>
<keyword evidence="10" id="KW-0496">Mitochondrion</keyword>
<dbReference type="Pfam" id="PF00153">
    <property type="entry name" value="Mito_carr"/>
    <property type="match status" value="3"/>
</dbReference>
<gene>
    <name evidence="17" type="ORF">PPERSA_04070</name>
</gene>
<evidence type="ECO:0000256" key="14">
    <source>
        <dbReference type="PROSITE-ProRule" id="PRU00282"/>
    </source>
</evidence>
<accession>A0A0V0QKP8</accession>
<dbReference type="FunFam" id="1.50.40.10:FF:000061">
    <property type="entry name" value="ADP/ATP transporter on adenylate translocase"/>
    <property type="match status" value="1"/>
</dbReference>
<feature type="transmembrane region" description="Helical" evidence="16">
    <location>
        <begin position="216"/>
        <end position="237"/>
    </location>
</feature>
<dbReference type="Gene3D" id="1.50.40.10">
    <property type="entry name" value="Mitochondrial carrier domain"/>
    <property type="match status" value="1"/>
</dbReference>
<keyword evidence="6 14" id="KW-0812">Transmembrane</keyword>
<keyword evidence="4 15" id="KW-0813">Transport</keyword>
<organism evidence="17 18">
    <name type="scientific">Pseudocohnilembus persalinus</name>
    <name type="common">Ciliate</name>
    <dbReference type="NCBI Taxonomy" id="266149"/>
    <lineage>
        <taxon>Eukaryota</taxon>
        <taxon>Sar</taxon>
        <taxon>Alveolata</taxon>
        <taxon>Ciliophora</taxon>
        <taxon>Intramacronucleata</taxon>
        <taxon>Oligohymenophorea</taxon>
        <taxon>Scuticociliatia</taxon>
        <taxon>Philasterida</taxon>
        <taxon>Pseudocohnilembidae</taxon>
        <taxon>Pseudocohnilembus</taxon>
    </lineage>
</organism>
<evidence type="ECO:0000313" key="17">
    <source>
        <dbReference type="EMBL" id="KRX02867.1"/>
    </source>
</evidence>
<protein>
    <recommendedName>
        <fullName evidence="16">ADP/ATP translocase</fullName>
    </recommendedName>
    <alternativeName>
        <fullName evidence="16">ADP,ATP carrier protein</fullName>
    </alternativeName>
</protein>
<evidence type="ECO:0000256" key="4">
    <source>
        <dbReference type="ARBA" id="ARBA00022448"/>
    </source>
</evidence>
<evidence type="ECO:0000256" key="16">
    <source>
        <dbReference type="RuleBase" id="RU368008"/>
    </source>
</evidence>
<keyword evidence="7" id="KW-0677">Repeat</keyword>
<keyword evidence="8" id="KW-0999">Mitochondrion inner membrane</keyword>
<dbReference type="OrthoDB" id="44467at2759"/>
<evidence type="ECO:0000256" key="6">
    <source>
        <dbReference type="ARBA" id="ARBA00022692"/>
    </source>
</evidence>
<dbReference type="PANTHER" id="PTHR45635">
    <property type="entry name" value="ADP,ATP CARRIER PROTEIN 1-RELATED-RELATED"/>
    <property type="match status" value="1"/>
</dbReference>
<dbReference type="EMBL" id="LDAU01000151">
    <property type="protein sequence ID" value="KRX02867.1"/>
    <property type="molecule type" value="Genomic_DNA"/>
</dbReference>
<evidence type="ECO:0000256" key="12">
    <source>
        <dbReference type="ARBA" id="ARBA00024143"/>
    </source>
</evidence>
<dbReference type="PANTHER" id="PTHR45635:SF14">
    <property type="entry name" value="ADP_ATP TRANSLOCASE"/>
    <property type="match status" value="1"/>
</dbReference>
<evidence type="ECO:0000256" key="9">
    <source>
        <dbReference type="ARBA" id="ARBA00022989"/>
    </source>
</evidence>
<evidence type="ECO:0000256" key="8">
    <source>
        <dbReference type="ARBA" id="ARBA00022792"/>
    </source>
</evidence>
<comment type="subcellular location">
    <subcellularLocation>
        <location evidence="16">Membrane</location>
        <topology evidence="16">Multi-pass membrane protein</topology>
    </subcellularLocation>
    <subcellularLocation>
        <location evidence="1">Mitochondrion inner membrane</location>
        <topology evidence="1">Multi-pass membrane protein</topology>
    </subcellularLocation>
</comment>
<dbReference type="GO" id="GO:1990544">
    <property type="term" value="P:mitochondrial ATP transmembrane transport"/>
    <property type="evidence" value="ECO:0007669"/>
    <property type="project" value="InterPro"/>
</dbReference>